<evidence type="ECO:0000313" key="3">
    <source>
        <dbReference type="Proteomes" id="UP000019804"/>
    </source>
</evidence>
<dbReference type="HOGENOM" id="CLU_019358_1_0_1"/>
<dbReference type="EMBL" id="KK088413">
    <property type="protein sequence ID" value="EYE98505.1"/>
    <property type="molecule type" value="Genomic_DNA"/>
</dbReference>
<evidence type="ECO:0000259" key="1">
    <source>
        <dbReference type="SMART" id="SM01131"/>
    </source>
</evidence>
<dbReference type="RefSeq" id="XP_040642193.1">
    <property type="nucleotide sequence ID" value="XM_040778653.1"/>
</dbReference>
<feature type="domain" description="DHHA2" evidence="1">
    <location>
        <begin position="284"/>
        <end position="462"/>
    </location>
</feature>
<dbReference type="PANTHER" id="PTHR12112">
    <property type="entry name" value="BNIP - RELATED"/>
    <property type="match status" value="1"/>
</dbReference>
<sequence length="465" mass="51859">MASKIPSRSLLTFLKEARRAHLQFLSSGSPSPIYVVGNPSVDLDSIISAIVYSYFAHNRTHITPIRPHVPLINLSNVSAGPELRRLRPEFVKALWLCTGKSESEKWEDTPESAGDMLREHIVTVQDFAEQLRERYIQEQSADALMVDWNAMPMRDGQQGRGSLDGLPSVVFQIVGCVDHHIDEGFLPSAESLPSGQPLVVKQAGSCTSLVVNTLREKGLWQGGDKGNTGDIQVAQLALSSILIDTTNLTSKDKTTNHDTDAFAFLSSKIHNEQNTVHTMTTSFYEQIHATKQNSLDLLTVDEILVRDYKQWEEKPRGESMRLGFCSTVRSLPWIIKKAGDSRKLLGSLHALCDRERLDIVVVMTAFTSPVRDNQFCRELLVLAADGDNKNEVVKEALDSFVSKANSQLGLANWYPLEDGISETSSQDIKSTLNQDESWRRVWVQTNLSMSRKQVAPLLREAIATQ</sequence>
<evidence type="ECO:0000313" key="2">
    <source>
        <dbReference type="EMBL" id="EYE98505.1"/>
    </source>
</evidence>
<dbReference type="GO" id="GO:0004309">
    <property type="term" value="F:exopolyphosphatase activity"/>
    <property type="evidence" value="ECO:0007669"/>
    <property type="project" value="TreeGrafter"/>
</dbReference>
<gene>
    <name evidence="2" type="ORF">EURHEDRAFT_374585</name>
</gene>
<dbReference type="InterPro" id="IPR004097">
    <property type="entry name" value="DHHA2"/>
</dbReference>
<organism evidence="2 3">
    <name type="scientific">Aspergillus ruber (strain CBS 135680)</name>
    <dbReference type="NCBI Taxonomy" id="1388766"/>
    <lineage>
        <taxon>Eukaryota</taxon>
        <taxon>Fungi</taxon>
        <taxon>Dikarya</taxon>
        <taxon>Ascomycota</taxon>
        <taxon>Pezizomycotina</taxon>
        <taxon>Eurotiomycetes</taxon>
        <taxon>Eurotiomycetidae</taxon>
        <taxon>Eurotiales</taxon>
        <taxon>Aspergillaceae</taxon>
        <taxon>Aspergillus</taxon>
        <taxon>Aspergillus subgen. Aspergillus</taxon>
    </lineage>
</organism>
<dbReference type="GO" id="GO:0005737">
    <property type="term" value="C:cytoplasm"/>
    <property type="evidence" value="ECO:0007669"/>
    <property type="project" value="InterPro"/>
</dbReference>
<accession>A0A017SQG6</accession>
<protein>
    <submittedName>
        <fullName evidence="2">DHH phosphoesterase</fullName>
    </submittedName>
</protein>
<dbReference type="Proteomes" id="UP000019804">
    <property type="component" value="Unassembled WGS sequence"/>
</dbReference>
<name>A0A017SQG6_ASPRC</name>
<dbReference type="SUPFAM" id="SSF64182">
    <property type="entry name" value="DHH phosphoesterases"/>
    <property type="match status" value="1"/>
</dbReference>
<dbReference type="Pfam" id="PF02833">
    <property type="entry name" value="DHHA2"/>
    <property type="match status" value="1"/>
</dbReference>
<dbReference type="OrthoDB" id="374045at2759"/>
<dbReference type="Gene3D" id="3.10.310.20">
    <property type="entry name" value="DHHA2 domain"/>
    <property type="match status" value="1"/>
</dbReference>
<keyword evidence="3" id="KW-1185">Reference proteome</keyword>
<dbReference type="PANTHER" id="PTHR12112:SF39">
    <property type="entry name" value="EG:152A3.5 PROTEIN (FBGN0003116_PN PROTEIN)"/>
    <property type="match status" value="1"/>
</dbReference>
<dbReference type="GeneID" id="63693777"/>
<dbReference type="SMART" id="SM01131">
    <property type="entry name" value="DHHA2"/>
    <property type="match status" value="1"/>
</dbReference>
<dbReference type="STRING" id="1388766.A0A017SQG6"/>
<dbReference type="InterPro" id="IPR038763">
    <property type="entry name" value="DHH_sf"/>
</dbReference>
<dbReference type="Gene3D" id="3.90.1640.10">
    <property type="entry name" value="inorganic pyrophosphatase (n-terminal core)"/>
    <property type="match status" value="1"/>
</dbReference>
<reference evidence="3" key="1">
    <citation type="journal article" date="2014" name="Nat. Commun.">
        <title>Genomic adaptations of the halophilic Dead Sea filamentous fungus Eurotium rubrum.</title>
        <authorList>
            <person name="Kis-Papo T."/>
            <person name="Weig A.R."/>
            <person name="Riley R."/>
            <person name="Persoh D."/>
            <person name="Salamov A."/>
            <person name="Sun H."/>
            <person name="Lipzen A."/>
            <person name="Wasser S.P."/>
            <person name="Rambold G."/>
            <person name="Grigoriev I.V."/>
            <person name="Nevo E."/>
        </authorList>
    </citation>
    <scope>NUCLEOTIDE SEQUENCE [LARGE SCALE GENOMIC DNA]</scope>
    <source>
        <strain evidence="3">CBS 135680</strain>
    </source>
</reference>
<proteinExistence type="predicted"/>
<dbReference type="AlphaFoldDB" id="A0A017SQG6"/>
<dbReference type="InterPro" id="IPR038222">
    <property type="entry name" value="DHHA2_dom_sf"/>
</dbReference>